<organism evidence="1 2">
    <name type="scientific">Candidatus Brevifilum fermentans</name>
    <dbReference type="NCBI Taxonomy" id="1986204"/>
    <lineage>
        <taxon>Bacteria</taxon>
        <taxon>Bacillati</taxon>
        <taxon>Chloroflexota</taxon>
        <taxon>Anaerolineae</taxon>
        <taxon>Anaerolineales</taxon>
        <taxon>Anaerolineaceae</taxon>
        <taxon>Candidatus Brevifilum</taxon>
    </lineage>
</organism>
<name>A0A1Y6K2P0_9CHLR</name>
<evidence type="ECO:0000313" key="2">
    <source>
        <dbReference type="Proteomes" id="UP000195514"/>
    </source>
</evidence>
<proteinExistence type="predicted"/>
<dbReference type="KEGG" id="abat:CFX1CAM_0907"/>
<reference evidence="2" key="1">
    <citation type="submission" date="2017-05" db="EMBL/GenBank/DDBJ databases">
        <authorList>
            <person name="Kirkegaard R."/>
            <person name="Mcilroy J S."/>
        </authorList>
    </citation>
    <scope>NUCLEOTIDE SEQUENCE [LARGE SCALE GENOMIC DNA]</scope>
</reference>
<evidence type="ECO:0000313" key="1">
    <source>
        <dbReference type="EMBL" id="SMX53972.1"/>
    </source>
</evidence>
<dbReference type="OrthoDB" id="795241at2"/>
<accession>A0A1Y6K2P0</accession>
<dbReference type="EMBL" id="LT859958">
    <property type="protein sequence ID" value="SMX53972.1"/>
    <property type="molecule type" value="Genomic_DNA"/>
</dbReference>
<dbReference type="InterPro" id="IPR029278">
    <property type="entry name" value="Imm26"/>
</dbReference>
<protein>
    <submittedName>
        <fullName evidence="1">Uncharacterized protein</fullName>
    </submittedName>
</protein>
<gene>
    <name evidence="1" type="ORF">CFX1CAM_0907</name>
</gene>
<dbReference type="Proteomes" id="UP000195514">
    <property type="component" value="Chromosome I"/>
</dbReference>
<sequence length="171" mass="19375">MKMTRLKTGDILLIPLSDSQAALGQIVMLDLRPKAPLNPLLRVVKGIYDPNDIDLDNIDFTDGLFPPIITGVGAAVKTGLWKKIGNKPVENFSYPKFIQSWYSEKNGEVSIWYLVDETGSRPIGSKLPEEHMQLEYFVVWSPFDVVNRIKTGEIPFPYADLINHNKFTPRE</sequence>
<dbReference type="AlphaFoldDB" id="A0A1Y6K2P0"/>
<dbReference type="Pfam" id="PF15428">
    <property type="entry name" value="Imm26"/>
    <property type="match status" value="1"/>
</dbReference>
<dbReference type="RefSeq" id="WP_087861875.1">
    <property type="nucleotide sequence ID" value="NZ_LT859958.1"/>
</dbReference>
<keyword evidence="2" id="KW-1185">Reference proteome</keyword>